<dbReference type="Gene3D" id="1.10.10.10">
    <property type="entry name" value="Winged helix-like DNA-binding domain superfamily/Winged helix DNA-binding domain"/>
    <property type="match status" value="1"/>
</dbReference>
<dbReference type="InterPro" id="IPR036390">
    <property type="entry name" value="WH_DNA-bd_sf"/>
</dbReference>
<dbReference type="SUPFAM" id="SSF46785">
    <property type="entry name" value="Winged helix' DNA-binding domain"/>
    <property type="match status" value="1"/>
</dbReference>
<dbReference type="EMBL" id="BK065155">
    <property type="protein sequence ID" value="DBA54605.1"/>
    <property type="molecule type" value="Genomic_DNA"/>
</dbReference>
<evidence type="ECO:0000313" key="1">
    <source>
        <dbReference type="EMBL" id="DBA54605.1"/>
    </source>
</evidence>
<gene>
    <name evidence="1" type="ORF">AvPV1_gp23</name>
</gene>
<name>A0AAT9JB86_9VIRU</name>
<reference evidence="1" key="1">
    <citation type="journal article" date="2024" name="ISME J.">
        <title>Pleomorphic viruses establish stable relationship with marine hyperthermophilic archaea.</title>
        <authorList>
            <person name="Baquero D.P."/>
            <person name="Bignon E.A."/>
            <person name="Krupovic M."/>
        </authorList>
    </citation>
    <scope>NUCLEOTIDE SEQUENCE</scope>
</reference>
<proteinExistence type="predicted"/>
<accession>A0AAT9JB86</accession>
<protein>
    <submittedName>
        <fullName evidence="1">Uncharacterized protein</fullName>
    </submittedName>
</protein>
<dbReference type="InterPro" id="IPR036388">
    <property type="entry name" value="WH-like_DNA-bd_sf"/>
</dbReference>
<organism evidence="1">
    <name type="scientific">Archaeoglobus veneficus pleomorphic virus 1</name>
    <dbReference type="NCBI Taxonomy" id="3115750"/>
    <lineage>
        <taxon>Viruses</taxon>
        <taxon>Monodnaviria</taxon>
        <taxon>Trapavirae</taxon>
        <taxon>Calorviricota</taxon>
        <taxon>Caminiviricetes</taxon>
        <taxon>Ageovirales</taxon>
        <taxon>Thalassapleoviridae</taxon>
        <taxon>Avenivirus</taxon>
        <taxon>Avenivirus atlanticense</taxon>
    </lineage>
</organism>
<sequence>MLGEPELNEPKQKIIFYICVFRKHTYFNDMQKHINISQPALAKHLNSLRGKYIEIRGETGDFKKKEYDLTQLGESVCAALKHPIIHFFKLNKIFLDNYFDEERKKYLIGEYLLEYTNEDGFYALGEAITLFKFCEKLFRGAEFVVGKHLKDVIAELLKIINSNEDVIVKIIKIAIYEKEYEERRKKYSHFFSILEALSTHSIYYPVILKLRNMSKEDLENLLEYIS</sequence>